<dbReference type="EMBL" id="JAULUE010002052">
    <property type="protein sequence ID" value="KAK5898991.1"/>
    <property type="molecule type" value="Genomic_DNA"/>
</dbReference>
<accession>A0AAN8C817</accession>
<evidence type="ECO:0000313" key="2">
    <source>
        <dbReference type="Proteomes" id="UP001335648"/>
    </source>
</evidence>
<organism evidence="1 2">
    <name type="scientific">Champsocephalus esox</name>
    <name type="common">pike icefish</name>
    <dbReference type="NCBI Taxonomy" id="159716"/>
    <lineage>
        <taxon>Eukaryota</taxon>
        <taxon>Metazoa</taxon>
        <taxon>Chordata</taxon>
        <taxon>Craniata</taxon>
        <taxon>Vertebrata</taxon>
        <taxon>Euteleostomi</taxon>
        <taxon>Actinopterygii</taxon>
        <taxon>Neopterygii</taxon>
        <taxon>Teleostei</taxon>
        <taxon>Neoteleostei</taxon>
        <taxon>Acanthomorphata</taxon>
        <taxon>Eupercaria</taxon>
        <taxon>Perciformes</taxon>
        <taxon>Notothenioidei</taxon>
        <taxon>Channichthyidae</taxon>
        <taxon>Champsocephalus</taxon>
    </lineage>
</organism>
<protein>
    <submittedName>
        <fullName evidence="1">Uncharacterized protein</fullName>
    </submittedName>
</protein>
<dbReference type="AlphaFoldDB" id="A0AAN8C817"/>
<name>A0AAN8C817_9TELE</name>
<gene>
    <name evidence="1" type="ORF">CesoFtcFv8_008514</name>
</gene>
<keyword evidence="2" id="KW-1185">Reference proteome</keyword>
<sequence length="73" mass="8188">MCHNFPSTILKNDTSFHLSISASCPRTCHKDIVFTVGGQRKKSRSDTMIYLLVAELELAGGESTQQDEEETKR</sequence>
<proteinExistence type="predicted"/>
<reference evidence="1 2" key="1">
    <citation type="journal article" date="2023" name="Mol. Biol. Evol.">
        <title>Genomics of Secondarily Temperate Adaptation in the Only Non-Antarctic Icefish.</title>
        <authorList>
            <person name="Rivera-Colon A.G."/>
            <person name="Rayamajhi N."/>
            <person name="Minhas B.F."/>
            <person name="Madrigal G."/>
            <person name="Bilyk K.T."/>
            <person name="Yoon V."/>
            <person name="Hune M."/>
            <person name="Gregory S."/>
            <person name="Cheng C.H.C."/>
            <person name="Catchen J.M."/>
        </authorList>
    </citation>
    <scope>NUCLEOTIDE SEQUENCE [LARGE SCALE GENOMIC DNA]</scope>
    <source>
        <strain evidence="1">JC2023a</strain>
    </source>
</reference>
<comment type="caution">
    <text evidence="1">The sequence shown here is derived from an EMBL/GenBank/DDBJ whole genome shotgun (WGS) entry which is preliminary data.</text>
</comment>
<evidence type="ECO:0000313" key="1">
    <source>
        <dbReference type="EMBL" id="KAK5898991.1"/>
    </source>
</evidence>
<dbReference type="Proteomes" id="UP001335648">
    <property type="component" value="Unassembled WGS sequence"/>
</dbReference>